<evidence type="ECO:0000313" key="10">
    <source>
        <dbReference type="Proteomes" id="UP000584374"/>
    </source>
</evidence>
<keyword evidence="2" id="KW-1003">Cell membrane</keyword>
<feature type="transmembrane region" description="Helical" evidence="7">
    <location>
        <begin position="158"/>
        <end position="175"/>
    </location>
</feature>
<evidence type="ECO:0000256" key="1">
    <source>
        <dbReference type="ARBA" id="ARBA00004651"/>
    </source>
</evidence>
<comment type="subcellular location">
    <subcellularLocation>
        <location evidence="1">Cell membrane</location>
        <topology evidence="1">Multi-pass membrane protein</topology>
    </subcellularLocation>
</comment>
<name>A0A840QFN1_9PSEU</name>
<evidence type="ECO:0000256" key="4">
    <source>
        <dbReference type="ARBA" id="ARBA00022801"/>
    </source>
</evidence>
<feature type="transmembrane region" description="Helical" evidence="7">
    <location>
        <begin position="108"/>
        <end position="127"/>
    </location>
</feature>
<evidence type="ECO:0000313" key="9">
    <source>
        <dbReference type="EMBL" id="MBB5159644.1"/>
    </source>
</evidence>
<keyword evidence="6 7" id="KW-0472">Membrane</keyword>
<reference evidence="9 10" key="1">
    <citation type="submission" date="2020-08" db="EMBL/GenBank/DDBJ databases">
        <title>Sequencing the genomes of 1000 actinobacteria strains.</title>
        <authorList>
            <person name="Klenk H.-P."/>
        </authorList>
    </citation>
    <scope>NUCLEOTIDE SEQUENCE [LARGE SCALE GENOMIC DNA]</scope>
    <source>
        <strain evidence="9 10">DSM 45584</strain>
    </source>
</reference>
<feature type="transmembrane region" description="Helical" evidence="7">
    <location>
        <begin position="134"/>
        <end position="152"/>
    </location>
</feature>
<feature type="transmembrane region" description="Helical" evidence="7">
    <location>
        <begin position="33"/>
        <end position="52"/>
    </location>
</feature>
<evidence type="ECO:0000256" key="3">
    <source>
        <dbReference type="ARBA" id="ARBA00022692"/>
    </source>
</evidence>
<dbReference type="PANTHER" id="PTHR14969">
    <property type="entry name" value="SPHINGOSINE-1-PHOSPHATE PHOSPHOHYDROLASE"/>
    <property type="match status" value="1"/>
</dbReference>
<dbReference type="Proteomes" id="UP000584374">
    <property type="component" value="Unassembled WGS sequence"/>
</dbReference>
<dbReference type="InterPro" id="IPR000326">
    <property type="entry name" value="PAP2/HPO"/>
</dbReference>
<dbReference type="GO" id="GO:0005886">
    <property type="term" value="C:plasma membrane"/>
    <property type="evidence" value="ECO:0007669"/>
    <property type="project" value="UniProtKB-SubCell"/>
</dbReference>
<evidence type="ECO:0000256" key="5">
    <source>
        <dbReference type="ARBA" id="ARBA00022989"/>
    </source>
</evidence>
<keyword evidence="3 7" id="KW-0812">Transmembrane</keyword>
<feature type="domain" description="Phosphatidic acid phosphatase type 2/haloperoxidase" evidence="8">
    <location>
        <begin position="60"/>
        <end position="173"/>
    </location>
</feature>
<dbReference type="EC" id="3.6.1.27" evidence="9"/>
<dbReference type="InterPro" id="IPR036938">
    <property type="entry name" value="PAP2/HPO_sf"/>
</dbReference>
<dbReference type="GO" id="GO:0050380">
    <property type="term" value="F:undecaprenyl-diphosphatase activity"/>
    <property type="evidence" value="ECO:0007669"/>
    <property type="project" value="UniProtKB-EC"/>
</dbReference>
<dbReference type="PANTHER" id="PTHR14969:SF62">
    <property type="entry name" value="DECAPRENYLPHOSPHORYL-5-PHOSPHORIBOSE PHOSPHATASE RV3807C-RELATED"/>
    <property type="match status" value="1"/>
</dbReference>
<organism evidence="9 10">
    <name type="scientific">Saccharopolyspora phatthalungensis</name>
    <dbReference type="NCBI Taxonomy" id="664693"/>
    <lineage>
        <taxon>Bacteria</taxon>
        <taxon>Bacillati</taxon>
        <taxon>Actinomycetota</taxon>
        <taxon>Actinomycetes</taxon>
        <taxon>Pseudonocardiales</taxon>
        <taxon>Pseudonocardiaceae</taxon>
        <taxon>Saccharopolyspora</taxon>
    </lineage>
</organism>
<keyword evidence="10" id="KW-1185">Reference proteome</keyword>
<feature type="transmembrane region" description="Helical" evidence="7">
    <location>
        <begin position="59"/>
        <end position="76"/>
    </location>
</feature>
<comment type="caution">
    <text evidence="9">The sequence shown here is derived from an EMBL/GenBank/DDBJ whole genome shotgun (WGS) entry which is preliminary data.</text>
</comment>
<gene>
    <name evidence="9" type="ORF">BJ970_007243</name>
</gene>
<dbReference type="Gene3D" id="1.20.144.10">
    <property type="entry name" value="Phosphatidic acid phosphatase type 2/haloperoxidase"/>
    <property type="match status" value="2"/>
</dbReference>
<dbReference type="AlphaFoldDB" id="A0A840QFN1"/>
<sequence length="200" mass="21692">MKEVAVMPDSGVYVAMTEFAARTPWLWTPVSVFTTYGVVALIVAVLWMLWWARRADSAAAAKVLWVGVAVVLAYVLDSALKNVVAEQRPCRALPDVVTVLPCDGVTDYAFPSNHTVIFAAFAVATLIVRRSWGYLAVVGALLMAISRVYVGAHYPHDVIAGLVVGGAVGGAWLVVRRPLTASVERLRSSKLRGVVWAQRR</sequence>
<keyword evidence="4 9" id="KW-0378">Hydrolase</keyword>
<proteinExistence type="predicted"/>
<accession>A0A840QFN1</accession>
<evidence type="ECO:0000256" key="7">
    <source>
        <dbReference type="SAM" id="Phobius"/>
    </source>
</evidence>
<evidence type="ECO:0000256" key="2">
    <source>
        <dbReference type="ARBA" id="ARBA00022475"/>
    </source>
</evidence>
<evidence type="ECO:0000256" key="6">
    <source>
        <dbReference type="ARBA" id="ARBA00023136"/>
    </source>
</evidence>
<dbReference type="SUPFAM" id="SSF48317">
    <property type="entry name" value="Acid phosphatase/Vanadium-dependent haloperoxidase"/>
    <property type="match status" value="1"/>
</dbReference>
<evidence type="ECO:0000259" key="8">
    <source>
        <dbReference type="SMART" id="SM00014"/>
    </source>
</evidence>
<dbReference type="SMART" id="SM00014">
    <property type="entry name" value="acidPPc"/>
    <property type="match status" value="1"/>
</dbReference>
<dbReference type="Pfam" id="PF01569">
    <property type="entry name" value="PAP2"/>
    <property type="match status" value="1"/>
</dbReference>
<protein>
    <submittedName>
        <fullName evidence="9">Undecaprenyl-diphosphatase</fullName>
        <ecNumber evidence="9">3.6.1.27</ecNumber>
    </submittedName>
</protein>
<keyword evidence="5 7" id="KW-1133">Transmembrane helix</keyword>
<dbReference type="EMBL" id="JACHIW010000002">
    <property type="protein sequence ID" value="MBB5159644.1"/>
    <property type="molecule type" value="Genomic_DNA"/>
</dbReference>